<accession>A0A4Z2EZG0</accession>
<organism evidence="2 3">
    <name type="scientific">Liparis tanakae</name>
    <name type="common">Tanaka's snailfish</name>
    <dbReference type="NCBI Taxonomy" id="230148"/>
    <lineage>
        <taxon>Eukaryota</taxon>
        <taxon>Metazoa</taxon>
        <taxon>Chordata</taxon>
        <taxon>Craniata</taxon>
        <taxon>Vertebrata</taxon>
        <taxon>Euteleostomi</taxon>
        <taxon>Actinopterygii</taxon>
        <taxon>Neopterygii</taxon>
        <taxon>Teleostei</taxon>
        <taxon>Neoteleostei</taxon>
        <taxon>Acanthomorphata</taxon>
        <taxon>Eupercaria</taxon>
        <taxon>Perciformes</taxon>
        <taxon>Cottioidei</taxon>
        <taxon>Cottales</taxon>
        <taxon>Liparidae</taxon>
        <taxon>Liparis</taxon>
    </lineage>
</organism>
<evidence type="ECO:0000313" key="2">
    <source>
        <dbReference type="EMBL" id="TNN34265.1"/>
    </source>
</evidence>
<dbReference type="EMBL" id="SRLO01002004">
    <property type="protein sequence ID" value="TNN34265.1"/>
    <property type="molecule type" value="Genomic_DNA"/>
</dbReference>
<dbReference type="AlphaFoldDB" id="A0A4Z2EZG0"/>
<name>A0A4Z2EZG0_9TELE</name>
<reference evidence="2 3" key="1">
    <citation type="submission" date="2019-03" db="EMBL/GenBank/DDBJ databases">
        <title>First draft genome of Liparis tanakae, snailfish: a comprehensive survey of snailfish specific genes.</title>
        <authorList>
            <person name="Kim W."/>
            <person name="Song I."/>
            <person name="Jeong J.-H."/>
            <person name="Kim D."/>
            <person name="Kim S."/>
            <person name="Ryu S."/>
            <person name="Song J.Y."/>
            <person name="Lee S.K."/>
        </authorList>
    </citation>
    <scope>NUCLEOTIDE SEQUENCE [LARGE SCALE GENOMIC DNA]</scope>
    <source>
        <tissue evidence="2">Muscle</tissue>
    </source>
</reference>
<evidence type="ECO:0000313" key="3">
    <source>
        <dbReference type="Proteomes" id="UP000314294"/>
    </source>
</evidence>
<feature type="region of interest" description="Disordered" evidence="1">
    <location>
        <begin position="343"/>
        <end position="365"/>
    </location>
</feature>
<evidence type="ECO:0000256" key="1">
    <source>
        <dbReference type="SAM" id="MobiDB-lite"/>
    </source>
</evidence>
<dbReference type="OrthoDB" id="6382204at2759"/>
<comment type="caution">
    <text evidence="2">The sequence shown here is derived from an EMBL/GenBank/DDBJ whole genome shotgun (WGS) entry which is preliminary data.</text>
</comment>
<proteinExistence type="predicted"/>
<keyword evidence="3" id="KW-1185">Reference proteome</keyword>
<gene>
    <name evidence="2" type="primary">RDM3</name>
    <name evidence="2" type="ORF">EYF80_055573</name>
</gene>
<dbReference type="Proteomes" id="UP000314294">
    <property type="component" value="Unassembled WGS sequence"/>
</dbReference>
<protein>
    <submittedName>
        <fullName evidence="2">Protein RNA-directed DNA methylation 3</fullName>
    </submittedName>
</protein>
<sequence>MVAGVKAERCRSCADGTPSDGLGLAVAVGHASQPSPSDWPPALDGHLGTPAGTIRNAARRLAQKRSASAGTHVVLKSAQLLLAADAAEDEDEEEAAAACPGAGGGVDMGCRAAVGGPADVARRLTGASLSGIRSAYSHGRGDEERKGGRDTNQYRSKLLTGAFWSKRLGGGAFWSKRLGGGAFWSKRLGGGAFWSKRLGGGAFWSKRLGGGAFWSNKLGGGAFWSNKLGGGAFWSNKLGGGAFWSNKLGGGAFWSNKLGGGAVWSNRLGGGAVWSNRLRGGAFSTGDQHRSTLFNTSPELFSCDFILSTGVFDAPVEAQGSGGWPKSWLSFSCVSFLPLPSSSSSSADAAPFRPPRSSSSSSSSSSSISISIIIPLLFLSSSSCATRFSQACGAETAGGLGALGAELAESSLQDRTSSADSLVRAG</sequence>